<keyword evidence="7" id="KW-0539">Nucleus</keyword>
<comment type="subcellular location">
    <subcellularLocation>
        <location evidence="2">Chromosome</location>
        <location evidence="2">Centromere</location>
    </subcellularLocation>
    <subcellularLocation>
        <location evidence="1">Nucleus</location>
    </subcellularLocation>
</comment>
<dbReference type="GO" id="GO:0005634">
    <property type="term" value="C:nucleus"/>
    <property type="evidence" value="ECO:0007669"/>
    <property type="project" value="UniProtKB-SubCell"/>
</dbReference>
<evidence type="ECO:0000256" key="1">
    <source>
        <dbReference type="ARBA" id="ARBA00004123"/>
    </source>
</evidence>
<keyword evidence="9" id="KW-0137">Centromere</keyword>
<evidence type="ECO:0000256" key="9">
    <source>
        <dbReference type="ARBA" id="ARBA00023328"/>
    </source>
</evidence>
<sequence length="256" mass="27802">MPARTRTRNKAGTAPLKKVTVGPKDIESILADLDVEFAARCAFFRQQSELRSEQINSMLQGKILSLTKEIKNMSIREFCEKYGGDIASVTEYNKNQVRQIFSVPRSAKKASIAGIPTVPRSARSVRKTGGARARVGSHVKAGNFPPPSTPMRGIPACVYGATPRNLDPRLPETPLSLFGAGKQARRPKRGESLMSMNGSPLILGSPNPIPPKQTNKIEIDLSNPNDAADKLSKLENPMEALAALQQQVTSLMANKN</sequence>
<evidence type="ECO:0000256" key="10">
    <source>
        <dbReference type="SAM" id="MobiDB-lite"/>
    </source>
</evidence>
<dbReference type="GO" id="GO:0000775">
    <property type="term" value="C:chromosome, centromeric region"/>
    <property type="evidence" value="ECO:0007669"/>
    <property type="project" value="UniProtKB-SubCell"/>
</dbReference>
<evidence type="ECO:0000256" key="4">
    <source>
        <dbReference type="ARBA" id="ARBA00022454"/>
    </source>
</evidence>
<keyword evidence="4" id="KW-0158">Chromosome</keyword>
<evidence type="ECO:0000256" key="2">
    <source>
        <dbReference type="ARBA" id="ARBA00004584"/>
    </source>
</evidence>
<feature type="domain" description="Borealin N-terminal" evidence="11">
    <location>
        <begin position="26"/>
        <end position="81"/>
    </location>
</feature>
<dbReference type="InterPro" id="IPR018851">
    <property type="entry name" value="Borealin_N"/>
</dbReference>
<name>A0A7S2W3F6_9STRA</name>
<feature type="region of interest" description="Disordered" evidence="10">
    <location>
        <begin position="120"/>
        <end position="148"/>
    </location>
</feature>
<comment type="similarity">
    <text evidence="3">Belongs to the borealin family.</text>
</comment>
<dbReference type="GO" id="GO:0051301">
    <property type="term" value="P:cell division"/>
    <property type="evidence" value="ECO:0007669"/>
    <property type="project" value="UniProtKB-KW"/>
</dbReference>
<reference evidence="12" key="1">
    <citation type="submission" date="2021-01" db="EMBL/GenBank/DDBJ databases">
        <authorList>
            <person name="Corre E."/>
            <person name="Pelletier E."/>
            <person name="Niang G."/>
            <person name="Scheremetjew M."/>
            <person name="Finn R."/>
            <person name="Kale V."/>
            <person name="Holt S."/>
            <person name="Cochrane G."/>
            <person name="Meng A."/>
            <person name="Brown T."/>
            <person name="Cohen L."/>
        </authorList>
    </citation>
    <scope>NUCLEOTIDE SEQUENCE</scope>
    <source>
        <strain evidence="12">NY070348D</strain>
    </source>
</reference>
<gene>
    <name evidence="12" type="ORF">QSP1433_LOCUS1575</name>
</gene>
<evidence type="ECO:0000256" key="8">
    <source>
        <dbReference type="ARBA" id="ARBA00023306"/>
    </source>
</evidence>
<evidence type="ECO:0000256" key="3">
    <source>
        <dbReference type="ARBA" id="ARBA00009914"/>
    </source>
</evidence>
<evidence type="ECO:0000259" key="11">
    <source>
        <dbReference type="Pfam" id="PF10444"/>
    </source>
</evidence>
<dbReference type="AlphaFoldDB" id="A0A7S2W3F6"/>
<evidence type="ECO:0000313" key="12">
    <source>
        <dbReference type="EMBL" id="CAD9666038.1"/>
    </source>
</evidence>
<protein>
    <recommendedName>
        <fullName evidence="11">Borealin N-terminal domain-containing protein</fullName>
    </recommendedName>
</protein>
<dbReference type="Pfam" id="PF10444">
    <property type="entry name" value="Nbl1_Borealin_N"/>
    <property type="match status" value="1"/>
</dbReference>
<dbReference type="PANTHER" id="PTHR16040">
    <property type="entry name" value="AUSTRALIN, ISOFORM A-RELATED"/>
    <property type="match status" value="1"/>
</dbReference>
<keyword evidence="8" id="KW-0131">Cell cycle</keyword>
<keyword evidence="5" id="KW-0132">Cell division</keyword>
<evidence type="ECO:0000256" key="5">
    <source>
        <dbReference type="ARBA" id="ARBA00022618"/>
    </source>
</evidence>
<dbReference type="Gene3D" id="6.10.250.1900">
    <property type="match status" value="1"/>
</dbReference>
<accession>A0A7S2W3F6</accession>
<proteinExistence type="inferred from homology"/>
<keyword evidence="6" id="KW-0498">Mitosis</keyword>
<evidence type="ECO:0000256" key="7">
    <source>
        <dbReference type="ARBA" id="ARBA00023242"/>
    </source>
</evidence>
<dbReference type="EMBL" id="HBHK01002664">
    <property type="protein sequence ID" value="CAD9666038.1"/>
    <property type="molecule type" value="Transcribed_RNA"/>
</dbReference>
<evidence type="ECO:0000256" key="6">
    <source>
        <dbReference type="ARBA" id="ARBA00022776"/>
    </source>
</evidence>
<organism evidence="12">
    <name type="scientific">Mucochytrium quahogii</name>
    <dbReference type="NCBI Taxonomy" id="96639"/>
    <lineage>
        <taxon>Eukaryota</taxon>
        <taxon>Sar</taxon>
        <taxon>Stramenopiles</taxon>
        <taxon>Bigyra</taxon>
        <taxon>Labyrinthulomycetes</taxon>
        <taxon>Thraustochytrida</taxon>
        <taxon>Thraustochytriidae</taxon>
        <taxon>Mucochytrium</taxon>
    </lineage>
</organism>
<dbReference type="PANTHER" id="PTHR16040:SF7">
    <property type="entry name" value="AUSTRALIN, ISOFORM A-RELATED"/>
    <property type="match status" value="1"/>
</dbReference>
<dbReference type="InterPro" id="IPR018867">
    <property type="entry name" value="Cell_div_borealin"/>
</dbReference>